<organism evidence="3 5">
    <name type="scientific">Chitinophaga oryzae</name>
    <dbReference type="NCBI Taxonomy" id="2725414"/>
    <lineage>
        <taxon>Bacteria</taxon>
        <taxon>Pseudomonadati</taxon>
        <taxon>Bacteroidota</taxon>
        <taxon>Chitinophagia</taxon>
        <taxon>Chitinophagales</taxon>
        <taxon>Chitinophagaceae</taxon>
        <taxon>Chitinophaga</taxon>
    </lineage>
</organism>
<keyword evidence="6" id="KW-1185">Reference proteome</keyword>
<dbReference type="Proteomes" id="UP000503144">
    <property type="component" value="Chromosome"/>
</dbReference>
<evidence type="ECO:0000259" key="2">
    <source>
        <dbReference type="Pfam" id="PF17761"/>
    </source>
</evidence>
<dbReference type="RefSeq" id="WP_168810619.1">
    <property type="nucleotide sequence ID" value="NZ_CP051204.2"/>
</dbReference>
<evidence type="ECO:0000313" key="5">
    <source>
        <dbReference type="Proteomes" id="UP000502421"/>
    </source>
</evidence>
<dbReference type="GO" id="GO:0003676">
    <property type="term" value="F:nucleic acid binding"/>
    <property type="evidence" value="ECO:0007669"/>
    <property type="project" value="InterPro"/>
</dbReference>
<dbReference type="Pfam" id="PF17761">
    <property type="entry name" value="DUF1016_N"/>
    <property type="match status" value="1"/>
</dbReference>
<reference evidence="5" key="1">
    <citation type="submission" date="2020-04" db="EMBL/GenBank/DDBJ databases">
        <authorList>
            <person name="Kittiwongwattana C."/>
        </authorList>
    </citation>
    <scope>NUCLEOTIDE SEQUENCE [LARGE SCALE GENOMIC DNA]</scope>
    <source>
        <strain evidence="4">1303</strain>
        <strain evidence="5">1310</strain>
    </source>
</reference>
<accession>A0AAE6ZLL6</accession>
<dbReference type="InterPro" id="IPR053148">
    <property type="entry name" value="PD-DEXK-like_domain"/>
</dbReference>
<dbReference type="PANTHER" id="PTHR30547">
    <property type="entry name" value="UNCHARACTERIZED PROTEIN YHCG-RELATED"/>
    <property type="match status" value="1"/>
</dbReference>
<proteinExistence type="predicted"/>
<dbReference type="InterPro" id="IPR041527">
    <property type="entry name" value="YhcG_N"/>
</dbReference>
<protein>
    <submittedName>
        <fullName evidence="3">DUF1016 family protein</fullName>
    </submittedName>
</protein>
<sequence length="349" mass="40591">MTANTSLIKQAVGLLEAARHQAAKQTNSLMVLTYFYLGYLIVEHEQKGQSKATYGASTIKHLSKVLCKRFGNGFSERNLEQIRAFFLIYKNRQKQVAIPQTVSAESAIQYKVQLENPALTAFPLSWSHYVLLCRIKEKNERSFYEIEATHSNWGVRELQRQINSSLFERLVLSKDKKKIQELARKGQIVEKPEDILKTHYILDFLGLEGKSNYTESDLEKAIIDKIEHFLLEMGKGFLFQGRQVRFSFDEENFFVDLVLYNRLLQCFVLIDLKIGKLRHQDIGQMQMYVNYYDRYVKVVHEKPTVGIIICKDKSDAVIEITLPKDNKTIFAKEYKLYLPTKAELKKIIE</sequence>
<feature type="domain" description="YhcG PDDEXK nuclease" evidence="1">
    <location>
        <begin position="194"/>
        <end position="346"/>
    </location>
</feature>
<reference evidence="3" key="2">
    <citation type="submission" date="2020-09" db="EMBL/GenBank/DDBJ databases">
        <authorList>
            <person name="Kittiwongwattana C."/>
        </authorList>
    </citation>
    <scope>NUCLEOTIDE SEQUENCE</scope>
    <source>
        <strain evidence="3">1310</strain>
    </source>
</reference>
<evidence type="ECO:0000313" key="3">
    <source>
        <dbReference type="EMBL" id="QJB35499.1"/>
    </source>
</evidence>
<gene>
    <name evidence="4" type="ORF">HF324_31035</name>
    <name evidence="3" type="ORF">HF329_31015</name>
</gene>
<evidence type="ECO:0000259" key="1">
    <source>
        <dbReference type="Pfam" id="PF06250"/>
    </source>
</evidence>
<dbReference type="Gene3D" id="3.40.1350.10">
    <property type="match status" value="1"/>
</dbReference>
<dbReference type="EMBL" id="CP051204">
    <property type="protein sequence ID" value="QJB42042.1"/>
    <property type="molecule type" value="Genomic_DNA"/>
</dbReference>
<dbReference type="KEGG" id="coy:HF329_31015"/>
<dbReference type="Proteomes" id="UP000502421">
    <property type="component" value="Chromosome"/>
</dbReference>
<dbReference type="InterPro" id="IPR009362">
    <property type="entry name" value="YhcG_C"/>
</dbReference>
<dbReference type="PANTHER" id="PTHR30547:SF5">
    <property type="entry name" value="NUCLEASE YHCG-RELATED"/>
    <property type="match status" value="1"/>
</dbReference>
<dbReference type="EMBL" id="CP051205">
    <property type="protein sequence ID" value="QJB35499.1"/>
    <property type="molecule type" value="Genomic_DNA"/>
</dbReference>
<name>A0AAE6ZLL6_9BACT</name>
<dbReference type="AlphaFoldDB" id="A0AAE6ZLL6"/>
<dbReference type="Pfam" id="PF06250">
    <property type="entry name" value="YhcG_C"/>
    <property type="match status" value="1"/>
</dbReference>
<evidence type="ECO:0000313" key="6">
    <source>
        <dbReference type="Proteomes" id="UP000503144"/>
    </source>
</evidence>
<evidence type="ECO:0000313" key="4">
    <source>
        <dbReference type="EMBL" id="QJB42042.1"/>
    </source>
</evidence>
<dbReference type="InterPro" id="IPR011856">
    <property type="entry name" value="tRNA_endonuc-like_dom_sf"/>
</dbReference>
<feature type="domain" description="YhcG N-terminal" evidence="2">
    <location>
        <begin position="14"/>
        <end position="169"/>
    </location>
</feature>